<evidence type="ECO:0000313" key="2">
    <source>
        <dbReference type="EMBL" id="OWK64772.1"/>
    </source>
</evidence>
<evidence type="ECO:0000313" key="1">
    <source>
        <dbReference type="EMBL" id="MQR51762.1"/>
    </source>
</evidence>
<dbReference type="EMBL" id="WIOC01000069">
    <property type="protein sequence ID" value="MQR51762.1"/>
    <property type="molecule type" value="Genomic_DNA"/>
</dbReference>
<dbReference type="AlphaFoldDB" id="A0A245ZWQ7"/>
<reference evidence="2 4" key="1">
    <citation type="submission" date="2017-05" db="EMBL/GenBank/DDBJ databases">
        <title>Draft genome sequence of MDR A. baumannii AB360.</title>
        <authorList>
            <person name="Wareham D.W."/>
            <person name="Bean D.C."/>
        </authorList>
    </citation>
    <scope>NUCLEOTIDE SEQUENCE [LARGE SCALE GENOMIC DNA]</scope>
    <source>
        <strain evidence="2 4">AB360</strain>
    </source>
</reference>
<dbReference type="InterPro" id="IPR036388">
    <property type="entry name" value="WH-like_DNA-bd_sf"/>
</dbReference>
<reference evidence="1 5" key="2">
    <citation type="submission" date="2019-10" db="EMBL/GenBank/DDBJ databases">
        <title>Genetic environment of the oxa23 gene and comparative analysis of carbapenem resistant Acinetobacter baumannii isolates belonging to global clone 1, lineage 2 recovered in a burns hospital outbreak in 2012-2013.</title>
        <authorList>
            <person name="Douraghi M."/>
            <person name="Aris P."/>
            <person name="Kenyon J."/>
            <person name="Hamidian M."/>
        </authorList>
    </citation>
    <scope>NUCLEOTIDE SEQUENCE [LARGE SCALE GENOMIC DNA]</scope>
    <source>
        <strain evidence="1 5">ABS103</strain>
    </source>
</reference>
<geneLocation type="plasmid" evidence="3 6">
    <name>p3KSK6</name>
</geneLocation>
<sequence length="128" mass="14852">MMEQKSDNFDKKWGIETAKHGWIGVPTLLLFAQDELQITPLELNVLLNLIMHWWNKDKHPYPAQASIARRMGMSVRTIQRTLDDLVAKGLIEKHRSSIHNPVFKGRNIYRLDPLVKVLRNISLSIDNL</sequence>
<accession>A0A245ZWQ7</accession>
<dbReference type="Proteomes" id="UP000461234">
    <property type="component" value="Unassembled WGS sequence"/>
</dbReference>
<dbReference type="Gene3D" id="1.10.10.10">
    <property type="entry name" value="Winged helix-like DNA-binding domain superfamily/Winged helix DNA-binding domain"/>
    <property type="match status" value="1"/>
</dbReference>
<protein>
    <submittedName>
        <fullName evidence="2">Helix-turn-helix domain-containing protein</fullName>
    </submittedName>
    <submittedName>
        <fullName evidence="1">MarR family transcriptional regulator</fullName>
    </submittedName>
</protein>
<dbReference type="Proteomes" id="UP000664966">
    <property type="component" value="Plasmid p3KSK6"/>
</dbReference>
<evidence type="ECO:0000313" key="6">
    <source>
        <dbReference type="Proteomes" id="UP000664966"/>
    </source>
</evidence>
<gene>
    <name evidence="2" type="ORF">CBE85_20155</name>
    <name evidence="1" type="ORF">F2P40_21055</name>
    <name evidence="3" type="ORF">J6E47_21115</name>
</gene>
<dbReference type="Pfam" id="PF13730">
    <property type="entry name" value="HTH_36"/>
    <property type="match status" value="1"/>
</dbReference>
<dbReference type="RefSeq" id="WP_001986792.1">
    <property type="nucleotide sequence ID" value="NZ_CAJHGJ010000044.1"/>
</dbReference>
<name>A0A245ZWQ7_ACIBA</name>
<dbReference type="InterPro" id="IPR036390">
    <property type="entry name" value="WH_DNA-bd_sf"/>
</dbReference>
<dbReference type="SUPFAM" id="SSF46785">
    <property type="entry name" value="Winged helix' DNA-binding domain"/>
    <property type="match status" value="1"/>
</dbReference>
<dbReference type="EMBL" id="NGKM01000042">
    <property type="protein sequence ID" value="OWK64772.1"/>
    <property type="molecule type" value="Genomic_DNA"/>
</dbReference>
<evidence type="ECO:0000313" key="4">
    <source>
        <dbReference type="Proteomes" id="UP000197394"/>
    </source>
</evidence>
<evidence type="ECO:0000313" key="3">
    <source>
        <dbReference type="EMBL" id="QTK45776.1"/>
    </source>
</evidence>
<evidence type="ECO:0000313" key="5">
    <source>
        <dbReference type="Proteomes" id="UP000461234"/>
    </source>
</evidence>
<keyword evidence="3" id="KW-0614">Plasmid</keyword>
<proteinExistence type="predicted"/>
<organism evidence="1 5">
    <name type="scientific">Acinetobacter baumannii</name>
    <dbReference type="NCBI Taxonomy" id="470"/>
    <lineage>
        <taxon>Bacteria</taxon>
        <taxon>Pseudomonadati</taxon>
        <taxon>Pseudomonadota</taxon>
        <taxon>Gammaproteobacteria</taxon>
        <taxon>Moraxellales</taxon>
        <taxon>Moraxellaceae</taxon>
        <taxon>Acinetobacter</taxon>
        <taxon>Acinetobacter calcoaceticus/baumannii complex</taxon>
    </lineage>
</organism>
<dbReference type="EMBL" id="CP072273">
    <property type="protein sequence ID" value="QTK45776.1"/>
    <property type="molecule type" value="Genomic_DNA"/>
</dbReference>
<dbReference type="Proteomes" id="UP000197394">
    <property type="component" value="Unassembled WGS sequence"/>
</dbReference>
<reference evidence="3" key="3">
    <citation type="submission" date="2021-03" db="EMBL/GenBank/DDBJ databases">
        <title>Complete genome sequencing of Acinetobacter baumannii.</title>
        <authorList>
            <person name="Yadav B."/>
            <person name="Makwana N."/>
            <person name="Kharat A.S."/>
            <person name="Veeraraghavan B."/>
            <person name="Vijayakumar S."/>
            <person name="Priya M."/>
        </authorList>
    </citation>
    <scope>NUCLEOTIDE SEQUENCE</scope>
    <source>
        <strain evidence="3">KSK6</strain>
        <plasmid evidence="3">p3KSK6</plasmid>
    </source>
</reference>